<keyword evidence="2" id="KW-1133">Transmembrane helix</keyword>
<name>A0A917LBF1_9ACTN</name>
<proteinExistence type="predicted"/>
<reference evidence="3" key="2">
    <citation type="submission" date="2020-09" db="EMBL/GenBank/DDBJ databases">
        <authorList>
            <person name="Sun Q."/>
            <person name="Zhou Y."/>
        </authorList>
    </citation>
    <scope>NUCLEOTIDE SEQUENCE</scope>
    <source>
        <strain evidence="3">CGMCC 4.7272</strain>
    </source>
</reference>
<dbReference type="EMBL" id="BMMU01000025">
    <property type="protein sequence ID" value="GGJ55836.1"/>
    <property type="molecule type" value="Genomic_DNA"/>
</dbReference>
<evidence type="ECO:0000256" key="1">
    <source>
        <dbReference type="SAM" id="MobiDB-lite"/>
    </source>
</evidence>
<keyword evidence="4" id="KW-1185">Reference proteome</keyword>
<organism evidence="3 4">
    <name type="scientific">Streptomyces lacrimifluminis</name>
    <dbReference type="NCBI Taxonomy" id="1500077"/>
    <lineage>
        <taxon>Bacteria</taxon>
        <taxon>Bacillati</taxon>
        <taxon>Actinomycetota</taxon>
        <taxon>Actinomycetes</taxon>
        <taxon>Kitasatosporales</taxon>
        <taxon>Streptomycetaceae</taxon>
        <taxon>Streptomyces</taxon>
    </lineage>
</organism>
<sequence>MRSTVPSVTLRWIGGSFWLGLVAFVCRSSWVPRRRSIRRSAGGAGRTVPRAPGGARFSAAFARCRCPDEREVHGVALPDVEEAAAAFKRDRPDLPLDPEAGWRPATLAS</sequence>
<reference evidence="3" key="1">
    <citation type="journal article" date="2014" name="Int. J. Syst. Evol. Microbiol.">
        <title>Complete genome sequence of Corynebacterium casei LMG S-19264T (=DSM 44701T), isolated from a smear-ripened cheese.</title>
        <authorList>
            <consortium name="US DOE Joint Genome Institute (JGI-PGF)"/>
            <person name="Walter F."/>
            <person name="Albersmeier A."/>
            <person name="Kalinowski J."/>
            <person name="Ruckert C."/>
        </authorList>
    </citation>
    <scope>NUCLEOTIDE SEQUENCE</scope>
    <source>
        <strain evidence="3">CGMCC 4.7272</strain>
    </source>
</reference>
<evidence type="ECO:0000313" key="3">
    <source>
        <dbReference type="EMBL" id="GGJ55836.1"/>
    </source>
</evidence>
<evidence type="ECO:0000313" key="4">
    <source>
        <dbReference type="Proteomes" id="UP000625682"/>
    </source>
</evidence>
<feature type="transmembrane region" description="Helical" evidence="2">
    <location>
        <begin position="12"/>
        <end position="30"/>
    </location>
</feature>
<keyword evidence="2" id="KW-0812">Transmembrane</keyword>
<gene>
    <name evidence="3" type="ORF">GCM10012282_61150</name>
</gene>
<protein>
    <submittedName>
        <fullName evidence="3">Uncharacterized protein</fullName>
    </submittedName>
</protein>
<dbReference type="AlphaFoldDB" id="A0A917LBF1"/>
<comment type="caution">
    <text evidence="3">The sequence shown here is derived from an EMBL/GenBank/DDBJ whole genome shotgun (WGS) entry which is preliminary data.</text>
</comment>
<dbReference type="Proteomes" id="UP000625682">
    <property type="component" value="Unassembled WGS sequence"/>
</dbReference>
<evidence type="ECO:0000256" key="2">
    <source>
        <dbReference type="SAM" id="Phobius"/>
    </source>
</evidence>
<accession>A0A917LBF1</accession>
<feature type="region of interest" description="Disordered" evidence="1">
    <location>
        <begin position="88"/>
        <end position="109"/>
    </location>
</feature>
<keyword evidence="2" id="KW-0472">Membrane</keyword>